<sequence length="228" mass="23870">MASTPTTIHNSDHPTIKQNKLEVESQLQTQEANDEVVFDYAKRGQWLRAGLLGANDGLLSTSSLMMGVGAVREDLKTMVLSGVAGLVAGACSMAIGEFVSVSSQYDIQMSQIKREIKNGWSNCQELQARKNELPSPTKAAVASASAFVVGAAVPLLAATFVSSYRGRLAVMVAAVSMALVGFGGLSAVLGRAPLMKSTIRVLVGGWVAMGVTYGFTKAIGSTALLINT</sequence>
<reference evidence="2" key="1">
    <citation type="journal article" date="2022" name="Mol. Ecol. Resour.">
        <title>The genomes of chicory, endive, great burdock and yacon provide insights into Asteraceae palaeo-polyploidization history and plant inulin production.</title>
        <authorList>
            <person name="Fan W."/>
            <person name="Wang S."/>
            <person name="Wang H."/>
            <person name="Wang A."/>
            <person name="Jiang F."/>
            <person name="Liu H."/>
            <person name="Zhao H."/>
            <person name="Xu D."/>
            <person name="Zhang Y."/>
        </authorList>
    </citation>
    <scope>NUCLEOTIDE SEQUENCE [LARGE SCALE GENOMIC DNA]</scope>
    <source>
        <strain evidence="2">cv. Niubang</strain>
    </source>
</reference>
<protein>
    <submittedName>
        <fullName evidence="1">Uncharacterized protein</fullName>
    </submittedName>
</protein>
<dbReference type="EMBL" id="CM042055">
    <property type="protein sequence ID" value="KAI3702060.1"/>
    <property type="molecule type" value="Genomic_DNA"/>
</dbReference>
<comment type="caution">
    <text evidence="1">The sequence shown here is derived from an EMBL/GenBank/DDBJ whole genome shotgun (WGS) entry which is preliminary data.</text>
</comment>
<name>A0ACB8ZXG8_ARCLA</name>
<organism evidence="1 2">
    <name type="scientific">Arctium lappa</name>
    <name type="common">Greater burdock</name>
    <name type="synonym">Lappa major</name>
    <dbReference type="NCBI Taxonomy" id="4217"/>
    <lineage>
        <taxon>Eukaryota</taxon>
        <taxon>Viridiplantae</taxon>
        <taxon>Streptophyta</taxon>
        <taxon>Embryophyta</taxon>
        <taxon>Tracheophyta</taxon>
        <taxon>Spermatophyta</taxon>
        <taxon>Magnoliopsida</taxon>
        <taxon>eudicotyledons</taxon>
        <taxon>Gunneridae</taxon>
        <taxon>Pentapetalae</taxon>
        <taxon>asterids</taxon>
        <taxon>campanulids</taxon>
        <taxon>Asterales</taxon>
        <taxon>Asteraceae</taxon>
        <taxon>Carduoideae</taxon>
        <taxon>Cardueae</taxon>
        <taxon>Arctiinae</taxon>
        <taxon>Arctium</taxon>
    </lineage>
</organism>
<proteinExistence type="predicted"/>
<evidence type="ECO:0000313" key="1">
    <source>
        <dbReference type="EMBL" id="KAI3702060.1"/>
    </source>
</evidence>
<evidence type="ECO:0000313" key="2">
    <source>
        <dbReference type="Proteomes" id="UP001055879"/>
    </source>
</evidence>
<dbReference type="Proteomes" id="UP001055879">
    <property type="component" value="Linkage Group LG09"/>
</dbReference>
<reference evidence="1 2" key="2">
    <citation type="journal article" date="2022" name="Mol. Ecol. Resour.">
        <title>The genomes of chicory, endive, great burdock and yacon provide insights into Asteraceae paleo-polyploidization history and plant inulin production.</title>
        <authorList>
            <person name="Fan W."/>
            <person name="Wang S."/>
            <person name="Wang H."/>
            <person name="Wang A."/>
            <person name="Jiang F."/>
            <person name="Liu H."/>
            <person name="Zhao H."/>
            <person name="Xu D."/>
            <person name="Zhang Y."/>
        </authorList>
    </citation>
    <scope>NUCLEOTIDE SEQUENCE [LARGE SCALE GENOMIC DNA]</scope>
    <source>
        <strain evidence="2">cv. Niubang</strain>
    </source>
</reference>
<keyword evidence="2" id="KW-1185">Reference proteome</keyword>
<accession>A0ACB8ZXG8</accession>
<gene>
    <name evidence="1" type="ORF">L6452_27680</name>
</gene>